<organism evidence="2 3">
    <name type="scientific">Deinococcus detaillensis</name>
    <dbReference type="NCBI Taxonomy" id="2592048"/>
    <lineage>
        <taxon>Bacteria</taxon>
        <taxon>Thermotogati</taxon>
        <taxon>Deinococcota</taxon>
        <taxon>Deinococci</taxon>
        <taxon>Deinococcales</taxon>
        <taxon>Deinococcaceae</taxon>
        <taxon>Deinococcus</taxon>
    </lineage>
</organism>
<keyword evidence="3" id="KW-1185">Reference proteome</keyword>
<feature type="region of interest" description="Disordered" evidence="1">
    <location>
        <begin position="205"/>
        <end position="230"/>
    </location>
</feature>
<reference evidence="2 3" key="1">
    <citation type="submission" date="2019-07" db="EMBL/GenBank/DDBJ databases">
        <title>Deinococcus detaillus sp. nov., isolated from humus soil in Antarctica.</title>
        <authorList>
            <person name="Zhang K."/>
        </authorList>
    </citation>
    <scope>NUCLEOTIDE SEQUENCE [LARGE SCALE GENOMIC DNA]</scope>
    <source>
        <strain evidence="2 3">H1</strain>
    </source>
</reference>
<proteinExistence type="predicted"/>
<accession>A0A553UUM3</accession>
<comment type="caution">
    <text evidence="2">The sequence shown here is derived from an EMBL/GenBank/DDBJ whole genome shotgun (WGS) entry which is preliminary data.</text>
</comment>
<dbReference type="EMBL" id="VKDB01000012">
    <property type="protein sequence ID" value="TSA83910.1"/>
    <property type="molecule type" value="Genomic_DNA"/>
</dbReference>
<dbReference type="RefSeq" id="WP_143721040.1">
    <property type="nucleotide sequence ID" value="NZ_VKDB01000012.1"/>
</dbReference>
<evidence type="ECO:0000313" key="3">
    <source>
        <dbReference type="Proteomes" id="UP000316092"/>
    </source>
</evidence>
<dbReference type="AlphaFoldDB" id="A0A553UUM3"/>
<name>A0A553UUM3_9DEIO</name>
<feature type="region of interest" description="Disordered" evidence="1">
    <location>
        <begin position="146"/>
        <end position="180"/>
    </location>
</feature>
<dbReference type="Proteomes" id="UP000316092">
    <property type="component" value="Unassembled WGS sequence"/>
</dbReference>
<evidence type="ECO:0000313" key="2">
    <source>
        <dbReference type="EMBL" id="TSA83910.1"/>
    </source>
</evidence>
<protein>
    <submittedName>
        <fullName evidence="2">Uncharacterized protein</fullName>
    </submittedName>
</protein>
<feature type="compositionally biased region" description="Basic residues" evidence="1">
    <location>
        <begin position="160"/>
        <end position="170"/>
    </location>
</feature>
<sequence>MPAATNKGSALNPSGFLATQDLKDRGWTPRLIAEFLGDHDQTRPNGLKMGRRRLPPVKLYLETRVEEAEREETFLLAQHRAMQARERAEVAKAARQAKRAALLDAAAERYTPVIVPEALRKGAVKKARAPYLEGLEQLLTEIKRGFAHQPPDPQPEAAPKRKVSKSKPAKPKPLSESEEKDLRAALLKRLEAALAGAYEWFPDPYAPDPKAKKGKGSIAKPADWRKWDWD</sequence>
<gene>
    <name evidence="2" type="ORF">FNU79_11670</name>
</gene>
<evidence type="ECO:0000256" key="1">
    <source>
        <dbReference type="SAM" id="MobiDB-lite"/>
    </source>
</evidence>
<dbReference type="OrthoDB" id="74111at2"/>